<name>A0ACD3AJF5_9AGAR</name>
<accession>A0ACD3AJF5</accession>
<evidence type="ECO:0000313" key="1">
    <source>
        <dbReference type="EMBL" id="TFK65344.1"/>
    </source>
</evidence>
<protein>
    <submittedName>
        <fullName evidence="1">Uncharacterized protein</fullName>
    </submittedName>
</protein>
<reference evidence="1 2" key="1">
    <citation type="journal article" date="2019" name="Nat. Ecol. Evol.">
        <title>Megaphylogeny resolves global patterns of mushroom evolution.</title>
        <authorList>
            <person name="Varga T."/>
            <person name="Krizsan K."/>
            <person name="Foldi C."/>
            <person name="Dima B."/>
            <person name="Sanchez-Garcia M."/>
            <person name="Sanchez-Ramirez S."/>
            <person name="Szollosi G.J."/>
            <person name="Szarkandi J.G."/>
            <person name="Papp V."/>
            <person name="Albert L."/>
            <person name="Andreopoulos W."/>
            <person name="Angelini C."/>
            <person name="Antonin V."/>
            <person name="Barry K.W."/>
            <person name="Bougher N.L."/>
            <person name="Buchanan P."/>
            <person name="Buyck B."/>
            <person name="Bense V."/>
            <person name="Catcheside P."/>
            <person name="Chovatia M."/>
            <person name="Cooper J."/>
            <person name="Damon W."/>
            <person name="Desjardin D."/>
            <person name="Finy P."/>
            <person name="Geml J."/>
            <person name="Haridas S."/>
            <person name="Hughes K."/>
            <person name="Justo A."/>
            <person name="Karasinski D."/>
            <person name="Kautmanova I."/>
            <person name="Kiss B."/>
            <person name="Kocsube S."/>
            <person name="Kotiranta H."/>
            <person name="LaButti K.M."/>
            <person name="Lechner B.E."/>
            <person name="Liimatainen K."/>
            <person name="Lipzen A."/>
            <person name="Lukacs Z."/>
            <person name="Mihaltcheva S."/>
            <person name="Morgado L.N."/>
            <person name="Niskanen T."/>
            <person name="Noordeloos M.E."/>
            <person name="Ohm R.A."/>
            <person name="Ortiz-Santana B."/>
            <person name="Ovrebo C."/>
            <person name="Racz N."/>
            <person name="Riley R."/>
            <person name="Savchenko A."/>
            <person name="Shiryaev A."/>
            <person name="Soop K."/>
            <person name="Spirin V."/>
            <person name="Szebenyi C."/>
            <person name="Tomsovsky M."/>
            <person name="Tulloss R.E."/>
            <person name="Uehling J."/>
            <person name="Grigoriev I.V."/>
            <person name="Vagvolgyi C."/>
            <person name="Papp T."/>
            <person name="Martin F.M."/>
            <person name="Miettinen O."/>
            <person name="Hibbett D.S."/>
            <person name="Nagy L.G."/>
        </authorList>
    </citation>
    <scope>NUCLEOTIDE SEQUENCE [LARGE SCALE GENOMIC DNA]</scope>
    <source>
        <strain evidence="1 2">NL-1719</strain>
    </source>
</reference>
<sequence length="104" mass="12326">EAVKIRQHLKGLMEHYKIDFVFLRDERKLDINIRRALFCGPFMQVAHREGARGNYVTFKDNQVVVTRPSCGLPMDTLPEWVMFTEFILTTRPYIRVVSEVQPEW</sequence>
<feature type="non-terminal residue" evidence="1">
    <location>
        <position position="1"/>
    </location>
</feature>
<dbReference type="EMBL" id="ML208440">
    <property type="protein sequence ID" value="TFK65344.1"/>
    <property type="molecule type" value="Genomic_DNA"/>
</dbReference>
<proteinExistence type="predicted"/>
<gene>
    <name evidence="1" type="ORF">BDN72DRAFT_773441</name>
</gene>
<dbReference type="Proteomes" id="UP000308600">
    <property type="component" value="Unassembled WGS sequence"/>
</dbReference>
<keyword evidence="2" id="KW-1185">Reference proteome</keyword>
<evidence type="ECO:0000313" key="2">
    <source>
        <dbReference type="Proteomes" id="UP000308600"/>
    </source>
</evidence>
<organism evidence="1 2">
    <name type="scientific">Pluteus cervinus</name>
    <dbReference type="NCBI Taxonomy" id="181527"/>
    <lineage>
        <taxon>Eukaryota</taxon>
        <taxon>Fungi</taxon>
        <taxon>Dikarya</taxon>
        <taxon>Basidiomycota</taxon>
        <taxon>Agaricomycotina</taxon>
        <taxon>Agaricomycetes</taxon>
        <taxon>Agaricomycetidae</taxon>
        <taxon>Agaricales</taxon>
        <taxon>Pluteineae</taxon>
        <taxon>Pluteaceae</taxon>
        <taxon>Pluteus</taxon>
    </lineage>
</organism>